<comment type="caution">
    <text evidence="7">The sequence shown here is derived from an EMBL/GenBank/DDBJ whole genome shotgun (WGS) entry which is preliminary data.</text>
</comment>
<dbReference type="InterPro" id="IPR018485">
    <property type="entry name" value="FGGY_C"/>
</dbReference>
<keyword evidence="3 4" id="KW-0418">Kinase</keyword>
<dbReference type="InterPro" id="IPR050406">
    <property type="entry name" value="FGGY_Carb_Kinase"/>
</dbReference>
<comment type="similarity">
    <text evidence="1 4">Belongs to the FGGY kinase family.</text>
</comment>
<keyword evidence="2 4" id="KW-0808">Transferase</keyword>
<evidence type="ECO:0000259" key="5">
    <source>
        <dbReference type="Pfam" id="PF00370"/>
    </source>
</evidence>
<keyword evidence="8" id="KW-1185">Reference proteome</keyword>
<dbReference type="GO" id="GO:0005975">
    <property type="term" value="P:carbohydrate metabolic process"/>
    <property type="evidence" value="ECO:0007669"/>
    <property type="project" value="InterPro"/>
</dbReference>
<evidence type="ECO:0000313" key="7">
    <source>
        <dbReference type="EMBL" id="MSS19259.1"/>
    </source>
</evidence>
<evidence type="ECO:0000256" key="3">
    <source>
        <dbReference type="ARBA" id="ARBA00022777"/>
    </source>
</evidence>
<dbReference type="GO" id="GO:0016301">
    <property type="term" value="F:kinase activity"/>
    <property type="evidence" value="ECO:0007669"/>
    <property type="project" value="UniProtKB-KW"/>
</dbReference>
<dbReference type="InterPro" id="IPR018484">
    <property type="entry name" value="FGGY_N"/>
</dbReference>
<dbReference type="InterPro" id="IPR018483">
    <property type="entry name" value="Carb_kinase_FGGY_CS"/>
</dbReference>
<feature type="domain" description="Carbohydrate kinase FGGY C-terminal" evidence="6">
    <location>
        <begin position="264"/>
        <end position="445"/>
    </location>
</feature>
<gene>
    <name evidence="7" type="ORF">FYJ52_02380</name>
</gene>
<dbReference type="PIRSF" id="PIRSF000538">
    <property type="entry name" value="GlpK"/>
    <property type="match status" value="1"/>
</dbReference>
<dbReference type="RefSeq" id="WP_154575660.1">
    <property type="nucleotide sequence ID" value="NZ_VUMO01000002.1"/>
</dbReference>
<dbReference type="PANTHER" id="PTHR43095">
    <property type="entry name" value="SUGAR KINASE"/>
    <property type="match status" value="1"/>
</dbReference>
<protein>
    <submittedName>
        <fullName evidence="7">Carbohydrate kinase</fullName>
    </submittedName>
</protein>
<dbReference type="PANTHER" id="PTHR43095:SF5">
    <property type="entry name" value="XYLULOSE KINASE"/>
    <property type="match status" value="1"/>
</dbReference>
<feature type="domain" description="Carbohydrate kinase FGGY N-terminal" evidence="5">
    <location>
        <begin position="3"/>
        <end position="251"/>
    </location>
</feature>
<evidence type="ECO:0000313" key="8">
    <source>
        <dbReference type="Proteomes" id="UP000461754"/>
    </source>
</evidence>
<dbReference type="Proteomes" id="UP000461754">
    <property type="component" value="Unassembled WGS sequence"/>
</dbReference>
<dbReference type="Pfam" id="PF00370">
    <property type="entry name" value="FGGY_N"/>
    <property type="match status" value="1"/>
</dbReference>
<evidence type="ECO:0000256" key="2">
    <source>
        <dbReference type="ARBA" id="ARBA00022679"/>
    </source>
</evidence>
<dbReference type="InterPro" id="IPR043129">
    <property type="entry name" value="ATPase_NBD"/>
</dbReference>
<evidence type="ECO:0000256" key="4">
    <source>
        <dbReference type="RuleBase" id="RU003733"/>
    </source>
</evidence>
<reference evidence="7 8" key="1">
    <citation type="submission" date="2019-08" db="EMBL/GenBank/DDBJ databases">
        <title>In-depth cultivation of the pig gut microbiome towards novel bacterial diversity and tailored functional studies.</title>
        <authorList>
            <person name="Wylensek D."/>
            <person name="Hitch T.C.A."/>
            <person name="Clavel T."/>
        </authorList>
    </citation>
    <scope>NUCLEOTIDE SEQUENCE [LARGE SCALE GENOMIC DNA]</scope>
    <source>
        <strain evidence="7 8">RF-744-FAT-4</strain>
    </source>
</reference>
<sequence length="502" mass="53592">MQYLIGIDAGTSNVKAVLFDTLGREIRTEAIENEPIYVGDVGVEQNMSLLWDKIAVCIKQVVEAGPASKDDIAGIGVTGQGEGIWLVDEAGEPVQNAILWCDGRAVDEVAAITETRPEIGELLFKTTGSPPLTGTQMVLLKWMADHRKDVLDRAAHMLFCKDWIRYKMTGIFAGDFSDGSTSAILDAQTGQPARNVFKALGLEGYADLVPPVQASADVAGTLTDEAAAALGLNPGTPVIAGAIDVAATAVGIGAIGVSDVCTILGTTCATETFRHKADCNFGGPQTRWLKHAVGDLFMNLQAAMNGTPNLDWALNEVALTQDFDQIEAMIQDVPVGSGGVIYHPYISAAGERAPFYDPHARANFFGISAQTTRADLIHAVYEGMTLSIKDCLRGLDANAKVYLAGGGAKSAAWAQMIADALGVQTIISAGNEFGAKGAAMMAGIAGGVYAHFEEAKRACCFAEKTYLPDPKKTERYEKLYEIYVEIRKAMTEPWQKRAAFLK</sequence>
<dbReference type="AlphaFoldDB" id="A0A7X2NF12"/>
<dbReference type="PROSITE" id="PS00445">
    <property type="entry name" value="FGGY_KINASES_2"/>
    <property type="match status" value="1"/>
</dbReference>
<organism evidence="7 8">
    <name type="scientific">Pseudoramibacter porci</name>
    <dbReference type="NCBI Taxonomy" id="2606631"/>
    <lineage>
        <taxon>Bacteria</taxon>
        <taxon>Bacillati</taxon>
        <taxon>Bacillota</taxon>
        <taxon>Clostridia</taxon>
        <taxon>Eubacteriales</taxon>
        <taxon>Eubacteriaceae</taxon>
        <taxon>Pseudoramibacter</taxon>
    </lineage>
</organism>
<dbReference type="EMBL" id="VUMO01000002">
    <property type="protein sequence ID" value="MSS19259.1"/>
    <property type="molecule type" value="Genomic_DNA"/>
</dbReference>
<evidence type="ECO:0000256" key="1">
    <source>
        <dbReference type="ARBA" id="ARBA00009156"/>
    </source>
</evidence>
<dbReference type="GO" id="GO:0016773">
    <property type="term" value="F:phosphotransferase activity, alcohol group as acceptor"/>
    <property type="evidence" value="ECO:0007669"/>
    <property type="project" value="InterPro"/>
</dbReference>
<evidence type="ECO:0000259" key="6">
    <source>
        <dbReference type="Pfam" id="PF02782"/>
    </source>
</evidence>
<dbReference type="InterPro" id="IPR000577">
    <property type="entry name" value="Carb_kinase_FGGY"/>
</dbReference>
<name>A0A7X2NF12_9FIRM</name>
<dbReference type="Gene3D" id="3.30.420.40">
    <property type="match status" value="2"/>
</dbReference>
<proteinExistence type="inferred from homology"/>
<accession>A0A7X2NF12</accession>
<dbReference type="SUPFAM" id="SSF53067">
    <property type="entry name" value="Actin-like ATPase domain"/>
    <property type="match status" value="2"/>
</dbReference>
<dbReference type="Pfam" id="PF02782">
    <property type="entry name" value="FGGY_C"/>
    <property type="match status" value="1"/>
</dbReference>
<dbReference type="CDD" id="cd07802">
    <property type="entry name" value="ASKHA_NBD_FGGY_EcLyxK-like"/>
    <property type="match status" value="1"/>
</dbReference>